<gene>
    <name evidence="1" type="ORF">SAY87_014971</name>
</gene>
<protein>
    <submittedName>
        <fullName evidence="1">Uncharacterized protein</fullName>
    </submittedName>
</protein>
<evidence type="ECO:0000313" key="1">
    <source>
        <dbReference type="EMBL" id="KAK4748385.1"/>
    </source>
</evidence>
<dbReference type="EMBL" id="JAXIOK010000019">
    <property type="protein sequence ID" value="KAK4748385.1"/>
    <property type="molecule type" value="Genomic_DNA"/>
</dbReference>
<organism evidence="1 2">
    <name type="scientific">Trapa incisa</name>
    <dbReference type="NCBI Taxonomy" id="236973"/>
    <lineage>
        <taxon>Eukaryota</taxon>
        <taxon>Viridiplantae</taxon>
        <taxon>Streptophyta</taxon>
        <taxon>Embryophyta</taxon>
        <taxon>Tracheophyta</taxon>
        <taxon>Spermatophyta</taxon>
        <taxon>Magnoliopsida</taxon>
        <taxon>eudicotyledons</taxon>
        <taxon>Gunneridae</taxon>
        <taxon>Pentapetalae</taxon>
        <taxon>rosids</taxon>
        <taxon>malvids</taxon>
        <taxon>Myrtales</taxon>
        <taxon>Lythraceae</taxon>
        <taxon>Trapa</taxon>
    </lineage>
</organism>
<dbReference type="AlphaFoldDB" id="A0AAN7GKX5"/>
<dbReference type="Proteomes" id="UP001345219">
    <property type="component" value="Chromosome 12"/>
</dbReference>
<proteinExistence type="predicted"/>
<accession>A0AAN7GKX5</accession>
<evidence type="ECO:0000313" key="2">
    <source>
        <dbReference type="Proteomes" id="UP001345219"/>
    </source>
</evidence>
<comment type="caution">
    <text evidence="1">The sequence shown here is derived from an EMBL/GenBank/DDBJ whole genome shotgun (WGS) entry which is preliminary data.</text>
</comment>
<name>A0AAN7GKX5_9MYRT</name>
<keyword evidence="2" id="KW-1185">Reference proteome</keyword>
<sequence length="116" mass="12272">MATLGEGDPRGDTWQESADNIPVIIINLAESSGARAEEVAVLNKKVEIVHNVEGLLEANPRLHVVREEGELDHETKLGPDTIAEVGVGYGEGQSIVKVSGMMGPSKVVEPPAKSCC</sequence>
<reference evidence="1 2" key="1">
    <citation type="journal article" date="2023" name="Hortic Res">
        <title>Pangenome of water caltrop reveals structural variations and asymmetric subgenome divergence after allopolyploidization.</title>
        <authorList>
            <person name="Zhang X."/>
            <person name="Chen Y."/>
            <person name="Wang L."/>
            <person name="Yuan Y."/>
            <person name="Fang M."/>
            <person name="Shi L."/>
            <person name="Lu R."/>
            <person name="Comes H.P."/>
            <person name="Ma Y."/>
            <person name="Chen Y."/>
            <person name="Huang G."/>
            <person name="Zhou Y."/>
            <person name="Zheng Z."/>
            <person name="Qiu Y."/>
        </authorList>
    </citation>
    <scope>NUCLEOTIDE SEQUENCE [LARGE SCALE GENOMIC DNA]</scope>
    <source>
        <tissue evidence="1">Roots</tissue>
    </source>
</reference>